<dbReference type="RefSeq" id="WP_119320330.1">
    <property type="nucleotide sequence ID" value="NZ_AP025739.1"/>
</dbReference>
<dbReference type="Gene3D" id="1.10.443.10">
    <property type="entry name" value="Intergrase catalytic core"/>
    <property type="match status" value="1"/>
</dbReference>
<evidence type="ECO:0000256" key="3">
    <source>
        <dbReference type="ARBA" id="ARBA00022618"/>
    </source>
</evidence>
<evidence type="ECO:0000256" key="5">
    <source>
        <dbReference type="ARBA" id="ARBA00022908"/>
    </source>
</evidence>
<evidence type="ECO:0000256" key="8">
    <source>
        <dbReference type="ARBA" id="ARBA00023306"/>
    </source>
</evidence>
<keyword evidence="5 9" id="KW-0229">DNA integration</keyword>
<dbReference type="PROSITE" id="PS51898">
    <property type="entry name" value="TYR_RECOMBINASE"/>
    <property type="match status" value="1"/>
</dbReference>
<dbReference type="CDD" id="cd00798">
    <property type="entry name" value="INT_XerDC_C"/>
    <property type="match status" value="1"/>
</dbReference>
<dbReference type="Gene3D" id="1.10.150.130">
    <property type="match status" value="1"/>
</dbReference>
<dbReference type="KEGG" id="ccot:CCAX7_31510"/>
<dbReference type="InterPro" id="IPR013762">
    <property type="entry name" value="Integrase-like_cat_sf"/>
</dbReference>
<keyword evidence="3 9" id="KW-0132">Cell division</keyword>
<dbReference type="SUPFAM" id="SSF56349">
    <property type="entry name" value="DNA breaking-rejoining enzymes"/>
    <property type="match status" value="1"/>
</dbReference>
<dbReference type="EMBL" id="AP025739">
    <property type="protein sequence ID" value="BDI31100.1"/>
    <property type="molecule type" value="Genomic_DNA"/>
</dbReference>
<dbReference type="InterPro" id="IPR002104">
    <property type="entry name" value="Integrase_catalytic"/>
</dbReference>
<dbReference type="InterPro" id="IPR050090">
    <property type="entry name" value="Tyrosine_recombinase_XerCD"/>
</dbReference>
<dbReference type="Proteomes" id="UP000287394">
    <property type="component" value="Chromosome"/>
</dbReference>
<dbReference type="NCBIfam" id="NF001399">
    <property type="entry name" value="PRK00283.1"/>
    <property type="match status" value="1"/>
</dbReference>
<dbReference type="InterPro" id="IPR044068">
    <property type="entry name" value="CB"/>
</dbReference>
<keyword evidence="11" id="KW-1185">Reference proteome</keyword>
<gene>
    <name evidence="10" type="primary">xerD_1</name>
    <name evidence="9" type="synonym">xerC</name>
    <name evidence="10" type="ORF">CCAX7_31510</name>
</gene>
<evidence type="ECO:0000256" key="2">
    <source>
        <dbReference type="ARBA" id="ARBA00022490"/>
    </source>
</evidence>
<dbReference type="GO" id="GO:0051301">
    <property type="term" value="P:cell division"/>
    <property type="evidence" value="ECO:0007669"/>
    <property type="project" value="UniProtKB-KW"/>
</dbReference>
<dbReference type="InterPro" id="IPR010998">
    <property type="entry name" value="Integrase_recombinase_N"/>
</dbReference>
<keyword evidence="2 9" id="KW-0963">Cytoplasm</keyword>
<sequence>MDHWLTTFLNNLNGERGLSPHTLTAYDNDLRQFIDFLAARRIADPRLIQTEDAAAFIAIHRKGGVAPATIKRRLSALRMFAQFLVREEARADDFTLTLDPGKSRSARLPKTLSVREMERLLVAPEETTPEGRRDGAMLELMYGSGLRVSELVALKTDALDLRAELVRPLGKGNKERQIPLTPQARLRIESYLKDARPKLMGSKAPSPFLFVTDQGTCMTREHFYTRIQEHGRAAGILQPVTPHMLRHSFATHLLAGGADVRAIQEMMGHASVETTQRYTKVDVARLRQVYDKAHPRA</sequence>
<dbReference type="PROSITE" id="PS51900">
    <property type="entry name" value="CB"/>
    <property type="match status" value="1"/>
</dbReference>
<dbReference type="OrthoDB" id="9801717at2"/>
<dbReference type="PANTHER" id="PTHR30349:SF90">
    <property type="entry name" value="TYROSINE RECOMBINASE XERD"/>
    <property type="match status" value="1"/>
</dbReference>
<evidence type="ECO:0000256" key="1">
    <source>
        <dbReference type="ARBA" id="ARBA00004496"/>
    </source>
</evidence>
<feature type="active site" evidence="9">
    <location>
        <position position="171"/>
    </location>
</feature>
<comment type="function">
    <text evidence="9">Site-specific tyrosine recombinase, which acts by catalyzing the cutting and rejoining of the recombining DNA molecules. The XerC-XerD complex is essential to convert dimers of the bacterial chromosome into monomers to permit their segregation at cell division. It also contributes to the segregational stability of plasmids.</text>
</comment>
<dbReference type="Pfam" id="PF02899">
    <property type="entry name" value="Phage_int_SAM_1"/>
    <property type="match status" value="1"/>
</dbReference>
<dbReference type="HAMAP" id="MF_01808">
    <property type="entry name" value="Recomb_XerC_XerD"/>
    <property type="match status" value="1"/>
</dbReference>
<feature type="active site" evidence="9">
    <location>
        <position position="147"/>
    </location>
</feature>
<feature type="active site" evidence="9">
    <location>
        <position position="269"/>
    </location>
</feature>
<evidence type="ECO:0000256" key="6">
    <source>
        <dbReference type="ARBA" id="ARBA00023125"/>
    </source>
</evidence>
<organism evidence="10 11">
    <name type="scientific">Capsulimonas corticalis</name>
    <dbReference type="NCBI Taxonomy" id="2219043"/>
    <lineage>
        <taxon>Bacteria</taxon>
        <taxon>Bacillati</taxon>
        <taxon>Armatimonadota</taxon>
        <taxon>Armatimonadia</taxon>
        <taxon>Capsulimonadales</taxon>
        <taxon>Capsulimonadaceae</taxon>
        <taxon>Capsulimonas</taxon>
    </lineage>
</organism>
<dbReference type="GO" id="GO:0005737">
    <property type="term" value="C:cytoplasm"/>
    <property type="evidence" value="ECO:0007669"/>
    <property type="project" value="UniProtKB-SubCell"/>
</dbReference>
<feature type="active site" description="O-(3'-phospho-DNA)-tyrosine intermediate" evidence="9">
    <location>
        <position position="278"/>
    </location>
</feature>
<proteinExistence type="inferred from homology"/>
<evidence type="ECO:0000313" key="10">
    <source>
        <dbReference type="EMBL" id="BDI31100.1"/>
    </source>
</evidence>
<comment type="subcellular location">
    <subcellularLocation>
        <location evidence="1 9">Cytoplasm</location>
    </subcellularLocation>
</comment>
<dbReference type="InterPro" id="IPR011010">
    <property type="entry name" value="DNA_brk_join_enz"/>
</dbReference>
<name>A0A402CSF5_9BACT</name>
<dbReference type="GO" id="GO:0009037">
    <property type="term" value="F:tyrosine-based site-specific recombinase activity"/>
    <property type="evidence" value="ECO:0007669"/>
    <property type="project" value="UniProtKB-UniRule"/>
</dbReference>
<reference evidence="10 11" key="1">
    <citation type="journal article" date="2019" name="Int. J. Syst. Evol. Microbiol.">
        <title>Capsulimonas corticalis gen. nov., sp. nov., an aerobic capsulated bacterium, of a novel bacterial order, Capsulimonadales ord. nov., of the class Armatimonadia of the phylum Armatimonadetes.</title>
        <authorList>
            <person name="Li J."/>
            <person name="Kudo C."/>
            <person name="Tonouchi A."/>
        </authorList>
    </citation>
    <scope>NUCLEOTIDE SEQUENCE [LARGE SCALE GENOMIC DNA]</scope>
    <source>
        <strain evidence="10 11">AX-7</strain>
    </source>
</reference>
<comment type="similarity">
    <text evidence="9">Belongs to the 'phage' integrase family. XerC subfamily.</text>
</comment>
<dbReference type="InterPro" id="IPR004107">
    <property type="entry name" value="Integrase_SAM-like_N"/>
</dbReference>
<evidence type="ECO:0000313" key="11">
    <source>
        <dbReference type="Proteomes" id="UP000287394"/>
    </source>
</evidence>
<evidence type="ECO:0000256" key="7">
    <source>
        <dbReference type="ARBA" id="ARBA00023172"/>
    </source>
</evidence>
<protein>
    <recommendedName>
        <fullName evidence="9">Tyrosine recombinase XerC</fullName>
    </recommendedName>
</protein>
<evidence type="ECO:0000256" key="9">
    <source>
        <dbReference type="HAMAP-Rule" id="MF_01808"/>
    </source>
</evidence>
<evidence type="ECO:0000256" key="4">
    <source>
        <dbReference type="ARBA" id="ARBA00022829"/>
    </source>
</evidence>
<dbReference type="Pfam" id="PF00589">
    <property type="entry name" value="Phage_integrase"/>
    <property type="match status" value="1"/>
</dbReference>
<keyword evidence="4 9" id="KW-0159">Chromosome partition</keyword>
<keyword evidence="8 9" id="KW-0131">Cell cycle</keyword>
<feature type="active site" evidence="9">
    <location>
        <position position="243"/>
    </location>
</feature>
<keyword evidence="7 9" id="KW-0233">DNA recombination</keyword>
<feature type="active site" evidence="9">
    <location>
        <position position="246"/>
    </location>
</feature>
<accession>A0A402CSF5</accession>
<dbReference type="PANTHER" id="PTHR30349">
    <property type="entry name" value="PHAGE INTEGRASE-RELATED"/>
    <property type="match status" value="1"/>
</dbReference>
<dbReference type="FunCoup" id="A0A402CSF5">
    <property type="interactions" value="338"/>
</dbReference>
<comment type="subunit">
    <text evidence="9">Forms a cyclic heterotetrameric complex composed of two molecules of XerC and two molecules of XerD.</text>
</comment>
<dbReference type="AlphaFoldDB" id="A0A402CSF5"/>
<dbReference type="GO" id="GO:0006313">
    <property type="term" value="P:DNA transposition"/>
    <property type="evidence" value="ECO:0007669"/>
    <property type="project" value="UniProtKB-UniRule"/>
</dbReference>
<dbReference type="GO" id="GO:0003677">
    <property type="term" value="F:DNA binding"/>
    <property type="evidence" value="ECO:0007669"/>
    <property type="project" value="UniProtKB-UniRule"/>
</dbReference>
<keyword evidence="6 9" id="KW-0238">DNA-binding</keyword>
<dbReference type="GO" id="GO:0007059">
    <property type="term" value="P:chromosome segregation"/>
    <property type="evidence" value="ECO:0007669"/>
    <property type="project" value="UniProtKB-UniRule"/>
</dbReference>
<dbReference type="InterPro" id="IPR023009">
    <property type="entry name" value="Tyrosine_recombinase_XerC/XerD"/>
</dbReference>